<comment type="caution">
    <text evidence="1">The sequence shown here is derived from an EMBL/GenBank/DDBJ whole genome shotgun (WGS) entry which is preliminary data.</text>
</comment>
<dbReference type="AlphaFoldDB" id="A0AAD5QMI0"/>
<name>A0AAD5QMI0_PARTN</name>
<dbReference type="Proteomes" id="UP001196413">
    <property type="component" value="Unassembled WGS sequence"/>
</dbReference>
<sequence length="162" mass="18131">MVYSTKVDVPTRVPGIATSQEGARGFVQRLVMQTVNGDPHVSNVFFLFSISRETQNKGPTLRQLFTDNITCTASQSYNENNFRNTSQTSARKFSSKVFDVLESQGRSALLPDTAISAILSQLNVNITYEPLECEEVAITRKEEAAFLLVQRCSCKEENYPDH</sequence>
<dbReference type="EMBL" id="JAHQIW010003212">
    <property type="protein sequence ID" value="KAJ1357643.1"/>
    <property type="molecule type" value="Genomic_DNA"/>
</dbReference>
<evidence type="ECO:0000313" key="2">
    <source>
        <dbReference type="Proteomes" id="UP001196413"/>
    </source>
</evidence>
<proteinExistence type="predicted"/>
<reference evidence="1" key="1">
    <citation type="submission" date="2021-06" db="EMBL/GenBank/DDBJ databases">
        <title>Parelaphostrongylus tenuis whole genome reference sequence.</title>
        <authorList>
            <person name="Garwood T.J."/>
            <person name="Larsen P.A."/>
            <person name="Fountain-Jones N.M."/>
            <person name="Garbe J.R."/>
            <person name="Macchietto M.G."/>
            <person name="Kania S.A."/>
            <person name="Gerhold R.W."/>
            <person name="Richards J.E."/>
            <person name="Wolf T.M."/>
        </authorList>
    </citation>
    <scope>NUCLEOTIDE SEQUENCE</scope>
    <source>
        <strain evidence="1">MNPRO001-30</strain>
        <tissue evidence="1">Meninges</tissue>
    </source>
</reference>
<protein>
    <submittedName>
        <fullName evidence="1">Uncharacterized protein</fullName>
    </submittedName>
</protein>
<keyword evidence="2" id="KW-1185">Reference proteome</keyword>
<organism evidence="1 2">
    <name type="scientific">Parelaphostrongylus tenuis</name>
    <name type="common">Meningeal worm</name>
    <dbReference type="NCBI Taxonomy" id="148309"/>
    <lineage>
        <taxon>Eukaryota</taxon>
        <taxon>Metazoa</taxon>
        <taxon>Ecdysozoa</taxon>
        <taxon>Nematoda</taxon>
        <taxon>Chromadorea</taxon>
        <taxon>Rhabditida</taxon>
        <taxon>Rhabditina</taxon>
        <taxon>Rhabditomorpha</taxon>
        <taxon>Strongyloidea</taxon>
        <taxon>Metastrongylidae</taxon>
        <taxon>Parelaphostrongylus</taxon>
    </lineage>
</organism>
<evidence type="ECO:0000313" key="1">
    <source>
        <dbReference type="EMBL" id="KAJ1357643.1"/>
    </source>
</evidence>
<accession>A0AAD5QMI0</accession>
<gene>
    <name evidence="1" type="ORF">KIN20_015828</name>
</gene>